<dbReference type="GO" id="GO:0005737">
    <property type="term" value="C:cytoplasm"/>
    <property type="evidence" value="ECO:0007669"/>
    <property type="project" value="TreeGrafter"/>
</dbReference>
<reference evidence="2 3" key="1">
    <citation type="submission" date="2020-04" db="EMBL/GenBank/DDBJ databases">
        <title>Chromosome-level genome assembly of a cyprinid fish Onychostoma macrolepis by integration of Nanopore Sequencing, Bionano and Hi-C technology.</title>
        <authorList>
            <person name="Wang D."/>
        </authorList>
    </citation>
    <scope>NUCLEOTIDE SEQUENCE [LARGE SCALE GENOMIC DNA]</scope>
    <source>
        <strain evidence="2">SWU-2019</strain>
        <tissue evidence="2">Muscle</tissue>
    </source>
</reference>
<dbReference type="GO" id="GO:0006749">
    <property type="term" value="P:glutathione metabolic process"/>
    <property type="evidence" value="ECO:0007669"/>
    <property type="project" value="TreeGrafter"/>
</dbReference>
<evidence type="ECO:0000313" key="3">
    <source>
        <dbReference type="Proteomes" id="UP000579812"/>
    </source>
</evidence>
<dbReference type="SUPFAM" id="SSF47616">
    <property type="entry name" value="GST C-terminal domain-like"/>
    <property type="match status" value="1"/>
</dbReference>
<dbReference type="GO" id="GO:0004364">
    <property type="term" value="F:glutathione transferase activity"/>
    <property type="evidence" value="ECO:0007669"/>
    <property type="project" value="TreeGrafter"/>
</dbReference>
<dbReference type="EMBL" id="JAAMOB010000005">
    <property type="protein sequence ID" value="KAF4113821.1"/>
    <property type="molecule type" value="Genomic_DNA"/>
</dbReference>
<sequence>MDSSLLRVSGDNNAPDHWYPKLSQKRAQVDEYTAWHHGNTRMHISTIFLQEVRFPMLGVPTNPAKFEKALKELDGTLNMLENMFLKRQTFLCGEDISLADLLAVCELMQADRNPWDGVTPHKSTCCPINPI</sequence>
<organism evidence="2 3">
    <name type="scientific">Onychostoma macrolepis</name>
    <dbReference type="NCBI Taxonomy" id="369639"/>
    <lineage>
        <taxon>Eukaryota</taxon>
        <taxon>Metazoa</taxon>
        <taxon>Chordata</taxon>
        <taxon>Craniata</taxon>
        <taxon>Vertebrata</taxon>
        <taxon>Euteleostomi</taxon>
        <taxon>Actinopterygii</taxon>
        <taxon>Neopterygii</taxon>
        <taxon>Teleostei</taxon>
        <taxon>Ostariophysi</taxon>
        <taxon>Cypriniformes</taxon>
        <taxon>Cyprinidae</taxon>
        <taxon>Acrossocheilinae</taxon>
        <taxon>Onychostoma</taxon>
    </lineage>
</organism>
<accession>A0A7J6D3P3</accession>
<dbReference type="InterPro" id="IPR036282">
    <property type="entry name" value="Glutathione-S-Trfase_C_sf"/>
</dbReference>
<proteinExistence type="predicted"/>
<keyword evidence="3" id="KW-1185">Reference proteome</keyword>
<evidence type="ECO:0000259" key="1">
    <source>
        <dbReference type="PROSITE" id="PS50405"/>
    </source>
</evidence>
<evidence type="ECO:0000313" key="2">
    <source>
        <dbReference type="EMBL" id="KAF4113821.1"/>
    </source>
</evidence>
<dbReference type="Proteomes" id="UP000579812">
    <property type="component" value="Unassembled WGS sequence"/>
</dbReference>
<protein>
    <recommendedName>
        <fullName evidence="1">GST C-terminal domain-containing protein</fullName>
    </recommendedName>
</protein>
<gene>
    <name evidence="2" type="ORF">G5714_006366</name>
</gene>
<dbReference type="InterPro" id="IPR004046">
    <property type="entry name" value="GST_C"/>
</dbReference>
<dbReference type="PANTHER" id="PTHR43917:SF10">
    <property type="entry name" value="GLUTATHIONE TRANSFERASE"/>
    <property type="match status" value="1"/>
</dbReference>
<dbReference type="Gene3D" id="1.20.1050.10">
    <property type="match status" value="1"/>
</dbReference>
<comment type="caution">
    <text evidence="2">The sequence shown here is derived from an EMBL/GenBank/DDBJ whole genome shotgun (WGS) entry which is preliminary data.</text>
</comment>
<dbReference type="InterPro" id="IPR051369">
    <property type="entry name" value="GST_Theta"/>
</dbReference>
<dbReference type="AlphaFoldDB" id="A0A7J6D3P3"/>
<dbReference type="PROSITE" id="PS50405">
    <property type="entry name" value="GST_CTER"/>
    <property type="match status" value="1"/>
</dbReference>
<dbReference type="InterPro" id="IPR010987">
    <property type="entry name" value="Glutathione-S-Trfase_C-like"/>
</dbReference>
<name>A0A7J6D3P3_9TELE</name>
<dbReference type="PANTHER" id="PTHR43917">
    <property type="match status" value="1"/>
</dbReference>
<dbReference type="Pfam" id="PF00043">
    <property type="entry name" value="GST_C"/>
    <property type="match status" value="1"/>
</dbReference>
<feature type="domain" description="GST C-terminal" evidence="1">
    <location>
        <begin position="22"/>
        <end position="131"/>
    </location>
</feature>